<dbReference type="eggNOG" id="COG0013">
    <property type="taxonomic scope" value="Bacteria"/>
</dbReference>
<feature type="coiled-coil region" evidence="9">
    <location>
        <begin position="263"/>
        <end position="294"/>
    </location>
</feature>
<dbReference type="InterPro" id="IPR012947">
    <property type="entry name" value="tRNA_SAD"/>
</dbReference>
<organism evidence="11 12">
    <name type="scientific">Treponema vincentii ATCC 35580</name>
    <dbReference type="NCBI Taxonomy" id="596324"/>
    <lineage>
        <taxon>Bacteria</taxon>
        <taxon>Pseudomonadati</taxon>
        <taxon>Spirochaetota</taxon>
        <taxon>Spirochaetia</taxon>
        <taxon>Spirochaetales</taxon>
        <taxon>Treponemataceae</taxon>
        <taxon>Treponema</taxon>
    </lineage>
</organism>
<evidence type="ECO:0000313" key="12">
    <source>
        <dbReference type="Proteomes" id="UP000004509"/>
    </source>
</evidence>
<dbReference type="SUPFAM" id="SSF55186">
    <property type="entry name" value="ThrRS/AlaRS common domain"/>
    <property type="match status" value="1"/>
</dbReference>
<dbReference type="Pfam" id="PF01411">
    <property type="entry name" value="tRNA-synt_2c"/>
    <property type="match status" value="1"/>
</dbReference>
<evidence type="ECO:0000256" key="1">
    <source>
        <dbReference type="ARBA" id="ARBA00001947"/>
    </source>
</evidence>
<keyword evidence="5" id="KW-0862">Zinc</keyword>
<evidence type="ECO:0000256" key="7">
    <source>
        <dbReference type="ARBA" id="ARBA00032577"/>
    </source>
</evidence>
<evidence type="ECO:0000256" key="6">
    <source>
        <dbReference type="ARBA" id="ARBA00024779"/>
    </source>
</evidence>
<dbReference type="InterPro" id="IPR051335">
    <property type="entry name" value="Alanyl-tRNA_Editing_Enzymes"/>
</dbReference>
<dbReference type="GO" id="GO:0005737">
    <property type="term" value="C:cytoplasm"/>
    <property type="evidence" value="ECO:0007669"/>
    <property type="project" value="UniProtKB-SubCell"/>
</dbReference>
<keyword evidence="11" id="KW-0436">Ligase</keyword>
<comment type="catalytic activity">
    <reaction evidence="8">
        <text>tRNA(Ala) + L-alanine + ATP = L-alanyl-tRNA(Ala) + AMP + diphosphate</text>
        <dbReference type="Rhea" id="RHEA:12540"/>
        <dbReference type="Rhea" id="RHEA-COMP:9657"/>
        <dbReference type="Rhea" id="RHEA-COMP:9923"/>
        <dbReference type="ChEBI" id="CHEBI:30616"/>
        <dbReference type="ChEBI" id="CHEBI:33019"/>
        <dbReference type="ChEBI" id="CHEBI:57972"/>
        <dbReference type="ChEBI" id="CHEBI:78442"/>
        <dbReference type="ChEBI" id="CHEBI:78497"/>
        <dbReference type="ChEBI" id="CHEBI:456215"/>
        <dbReference type="EC" id="6.1.1.7"/>
    </reaction>
</comment>
<comment type="subcellular location">
    <subcellularLocation>
        <location evidence="2">Cytoplasm</location>
    </subcellularLocation>
</comment>
<keyword evidence="4" id="KW-0479">Metal-binding</keyword>
<name>C8PT53_9SPIR</name>
<reference evidence="11 12" key="1">
    <citation type="submission" date="2009-07" db="EMBL/GenBank/DDBJ databases">
        <authorList>
            <person name="Madupu R."/>
            <person name="Sebastian Y."/>
            <person name="Durkin A.S."/>
            <person name="Torralba M."/>
            <person name="Methe B."/>
            <person name="Sutton G.G."/>
            <person name="Strausberg R.L."/>
            <person name="Nelson K.E."/>
        </authorList>
    </citation>
    <scope>NUCLEOTIDE SEQUENCE [LARGE SCALE GENOMIC DNA]</scope>
    <source>
        <strain evidence="11 12">ATCC 35580</strain>
    </source>
</reference>
<evidence type="ECO:0000256" key="2">
    <source>
        <dbReference type="ARBA" id="ARBA00004496"/>
    </source>
</evidence>
<evidence type="ECO:0000313" key="11">
    <source>
        <dbReference type="EMBL" id="EEV19407.1"/>
    </source>
</evidence>
<protein>
    <recommendedName>
        <fullName evidence="3">Alanine--tRNA ligase</fullName>
    </recommendedName>
    <alternativeName>
        <fullName evidence="7">Alanyl-tRNA synthetase</fullName>
    </alternativeName>
</protein>
<evidence type="ECO:0000259" key="10">
    <source>
        <dbReference type="PROSITE" id="PS50860"/>
    </source>
</evidence>
<sequence length="400" mass="43969">MENFNARYYQKPYVNEFDATVIACSKTERGYEIELSDTAFYPEGGGQPGDKGVLFAEGRQERAIHVSDTQFEGERIVHIADAKLAAGTKVHGVLDWVNRCDNMQGHSGEHIITGILSKTYGYENIGFHMGESFITIDFNGPLDDGQVLGAERRANEIVRENLPIQESFPSAEERKTMQYRSKIELSGTVRIITIPGLDSCACCGTHVTATGEIGLIKIINFTNRKKGVRLEVLCGRKAVLAYEQEMEQVRAISRCLSAKPTEVQEAVEKLNAEKGKLQQQLHEMTEKYLKQKAETAADTAGAPVYFEDGLSIEYLRCFCNQLLATGKRHTCAALSAVEAEGAQSPAYNYVIVSNVIDLKLHVKTLNGQLNGRGGGNSSAIQGTYFADKELIVETLTGILG</sequence>
<dbReference type="GO" id="GO:0002161">
    <property type="term" value="F:aminoacyl-tRNA deacylase activity"/>
    <property type="evidence" value="ECO:0007669"/>
    <property type="project" value="UniProtKB-ARBA"/>
</dbReference>
<dbReference type="SUPFAM" id="SSF50447">
    <property type="entry name" value="Translation proteins"/>
    <property type="match status" value="1"/>
</dbReference>
<evidence type="ECO:0000256" key="9">
    <source>
        <dbReference type="SAM" id="Coils"/>
    </source>
</evidence>
<dbReference type="PROSITE" id="PS50860">
    <property type="entry name" value="AA_TRNA_LIGASE_II_ALA"/>
    <property type="match status" value="1"/>
</dbReference>
<dbReference type="GO" id="GO:0005524">
    <property type="term" value="F:ATP binding"/>
    <property type="evidence" value="ECO:0007669"/>
    <property type="project" value="InterPro"/>
</dbReference>
<dbReference type="GO" id="GO:0046872">
    <property type="term" value="F:metal ion binding"/>
    <property type="evidence" value="ECO:0007669"/>
    <property type="project" value="UniProtKB-KW"/>
</dbReference>
<proteinExistence type="predicted"/>
<accession>C8PT53</accession>
<dbReference type="SMART" id="SM00863">
    <property type="entry name" value="tRNA_SAD"/>
    <property type="match status" value="1"/>
</dbReference>
<feature type="domain" description="Alanyl-transfer RNA synthetases family profile" evidence="10">
    <location>
        <begin position="1"/>
        <end position="244"/>
    </location>
</feature>
<comment type="cofactor">
    <cofactor evidence="1">
        <name>Zn(2+)</name>
        <dbReference type="ChEBI" id="CHEBI:29105"/>
    </cofactor>
</comment>
<dbReference type="STRING" id="596324.TREVI0001_1780"/>
<evidence type="ECO:0000256" key="3">
    <source>
        <dbReference type="ARBA" id="ARBA00017959"/>
    </source>
</evidence>
<dbReference type="InterPro" id="IPR018164">
    <property type="entry name" value="Ala-tRNA-synth_IIc_N"/>
</dbReference>
<dbReference type="Proteomes" id="UP000004509">
    <property type="component" value="Unassembled WGS sequence"/>
</dbReference>
<dbReference type="InterPro" id="IPR009000">
    <property type="entry name" value="Transl_B-barrel_sf"/>
</dbReference>
<dbReference type="Gene3D" id="3.30.980.10">
    <property type="entry name" value="Threonyl-trna Synthetase, Chain A, domain 2"/>
    <property type="match status" value="1"/>
</dbReference>
<dbReference type="InterPro" id="IPR018163">
    <property type="entry name" value="Thr/Ala-tRNA-synth_IIc_edit"/>
</dbReference>
<keyword evidence="9" id="KW-0175">Coiled coil</keyword>
<comment type="function">
    <text evidence="6">Catalyzes the attachment of alanine to tRNA(Ala) in a two-step reaction: alanine is first activated by ATP to form Ala-AMP and then transferred to the acceptor end of tRNA(Ala). Also edits incorrectly charged Ser-tRNA(Ala) and Gly-tRNA(Ala) via its editing domain.</text>
</comment>
<dbReference type="GO" id="GO:0003676">
    <property type="term" value="F:nucleic acid binding"/>
    <property type="evidence" value="ECO:0007669"/>
    <property type="project" value="InterPro"/>
</dbReference>
<dbReference type="OrthoDB" id="9812949at2"/>
<dbReference type="PANTHER" id="PTHR43462">
    <property type="entry name" value="ALANYL-TRNA EDITING PROTEIN"/>
    <property type="match status" value="1"/>
</dbReference>
<evidence type="ECO:0000256" key="8">
    <source>
        <dbReference type="ARBA" id="ARBA00048300"/>
    </source>
</evidence>
<dbReference type="GO" id="GO:0006419">
    <property type="term" value="P:alanyl-tRNA aminoacylation"/>
    <property type="evidence" value="ECO:0007669"/>
    <property type="project" value="InterPro"/>
</dbReference>
<evidence type="ECO:0000256" key="5">
    <source>
        <dbReference type="ARBA" id="ARBA00022833"/>
    </source>
</evidence>
<dbReference type="AlphaFoldDB" id="C8PT53"/>
<dbReference type="Gene3D" id="2.40.30.130">
    <property type="match status" value="1"/>
</dbReference>
<evidence type="ECO:0000256" key="4">
    <source>
        <dbReference type="ARBA" id="ARBA00022723"/>
    </source>
</evidence>
<dbReference type="GO" id="GO:0004813">
    <property type="term" value="F:alanine-tRNA ligase activity"/>
    <property type="evidence" value="ECO:0007669"/>
    <property type="project" value="UniProtKB-EC"/>
</dbReference>
<comment type="caution">
    <text evidence="11">The sequence shown here is derived from an EMBL/GenBank/DDBJ whole genome shotgun (WGS) entry which is preliminary data.</text>
</comment>
<dbReference type="PANTHER" id="PTHR43462:SF1">
    <property type="entry name" value="ALANYL-TRNA EDITING PROTEIN AARSD1"/>
    <property type="match status" value="1"/>
</dbReference>
<dbReference type="RefSeq" id="WP_006189837.1">
    <property type="nucleotide sequence ID" value="NZ_ACYH01000059.1"/>
</dbReference>
<gene>
    <name evidence="11" type="ORF">TREVI0001_1780</name>
</gene>
<dbReference type="EMBL" id="ACYH01000059">
    <property type="protein sequence ID" value="EEV19407.1"/>
    <property type="molecule type" value="Genomic_DNA"/>
</dbReference>
<dbReference type="Pfam" id="PF07973">
    <property type="entry name" value="tRNA_SAD"/>
    <property type="match status" value="1"/>
</dbReference>
<dbReference type="InterPro" id="IPR018165">
    <property type="entry name" value="Ala-tRNA-synth_IIc_core"/>
</dbReference>